<evidence type="ECO:0000313" key="1">
    <source>
        <dbReference type="EMBL" id="GAA4759205.1"/>
    </source>
</evidence>
<comment type="caution">
    <text evidence="1">The sequence shown here is derived from an EMBL/GenBank/DDBJ whole genome shotgun (WGS) entry which is preliminary data.</text>
</comment>
<dbReference type="Proteomes" id="UP001500141">
    <property type="component" value="Unassembled WGS sequence"/>
</dbReference>
<accession>A0ABP8ZKF0</accession>
<dbReference type="RefSeq" id="WP_264544374.1">
    <property type="nucleotide sequence ID" value="NZ_BAABIP010000007.1"/>
</dbReference>
<dbReference type="EMBL" id="BAABIP010000007">
    <property type="protein sequence ID" value="GAA4759205.1"/>
    <property type="molecule type" value="Genomic_DNA"/>
</dbReference>
<evidence type="ECO:0000313" key="2">
    <source>
        <dbReference type="Proteomes" id="UP001500141"/>
    </source>
</evidence>
<reference evidence="2" key="1">
    <citation type="journal article" date="2019" name="Int. J. Syst. Evol. Microbiol.">
        <title>The Global Catalogue of Microorganisms (GCM) 10K type strain sequencing project: providing services to taxonomists for standard genome sequencing and annotation.</title>
        <authorList>
            <consortium name="The Broad Institute Genomics Platform"/>
            <consortium name="The Broad Institute Genome Sequencing Center for Infectious Disease"/>
            <person name="Wu L."/>
            <person name="Ma J."/>
        </authorList>
    </citation>
    <scope>NUCLEOTIDE SEQUENCE [LARGE SCALE GENOMIC DNA]</scope>
    <source>
        <strain evidence="2">JCM 18198</strain>
    </source>
</reference>
<dbReference type="PROSITE" id="PS51257">
    <property type="entry name" value="PROKAR_LIPOPROTEIN"/>
    <property type="match status" value="1"/>
</dbReference>
<organism evidence="1 2">
    <name type="scientific">Flavobacterium hankyongi</name>
    <dbReference type="NCBI Taxonomy" id="1176532"/>
    <lineage>
        <taxon>Bacteria</taxon>
        <taxon>Pseudomonadati</taxon>
        <taxon>Bacteroidota</taxon>
        <taxon>Flavobacteriia</taxon>
        <taxon>Flavobacteriales</taxon>
        <taxon>Flavobacteriaceae</taxon>
        <taxon>Flavobacterium</taxon>
    </lineage>
</organism>
<keyword evidence="2" id="KW-1185">Reference proteome</keyword>
<proteinExistence type="predicted"/>
<gene>
    <name evidence="1" type="ORF">GCM10023230_04350</name>
</gene>
<sequence length="298" mass="32774">MKKTVYGVLFLAVVGIGLVSCEKESLEQKMDLPNSKLSNDNKENASKALIFNYVLAVDNVNLELVRKKYDFNTNLFTNTNSVNNFSYNGIAAFDDDIASLEKTSSTESWIYYDSGSLWGVSGPVKYLGANILMDEIELLDDDINKLYGLRGSSIYKLTFDATTSSFNASIVYTYIPSGKGARRYSIAPTDVNGNFIRLYTAPSVAGLAGQPIPMTILSYVDINPTNGITTMPVNVSTMVPGVGDLSSFTVNNFSVGSQYDSKYYVVIDKSIYGLNTPTSLVWVDAFNNTVRDCSFYTF</sequence>
<protein>
    <submittedName>
        <fullName evidence="1">Uncharacterized protein</fullName>
    </submittedName>
</protein>
<name>A0ABP8ZKF0_9FLAO</name>